<organism evidence="1 2">
    <name type="scientific">Acutalibacter muris</name>
    <dbReference type="NCBI Taxonomy" id="1796620"/>
    <lineage>
        <taxon>Bacteria</taxon>
        <taxon>Bacillati</taxon>
        <taxon>Bacillota</taxon>
        <taxon>Clostridia</taxon>
        <taxon>Eubacteriales</taxon>
        <taxon>Acutalibacteraceae</taxon>
        <taxon>Acutalibacter</taxon>
    </lineage>
</organism>
<protein>
    <submittedName>
        <fullName evidence="1">Uncharacterized protein</fullName>
    </submittedName>
</protein>
<dbReference type="Proteomes" id="UP000196710">
    <property type="component" value="Chromosome"/>
</dbReference>
<name>A0ABN5A6Q4_9FIRM</name>
<sequence length="65" mass="7619">MKEYNRFEDGCTPFLFFLFLRRALPLKNSIKTPPQLHLYSTFTRYILEKSGPSQLPDTEPAPQEV</sequence>
<accession>A0ABN5A6Q4</accession>
<evidence type="ECO:0000313" key="2">
    <source>
        <dbReference type="Proteomes" id="UP000196710"/>
    </source>
</evidence>
<keyword evidence="2" id="KW-1185">Reference proteome</keyword>
<gene>
    <name evidence="1" type="ORF">ADH66_10895</name>
</gene>
<evidence type="ECO:0000313" key="1">
    <source>
        <dbReference type="EMBL" id="ASB41116.1"/>
    </source>
</evidence>
<reference evidence="2" key="1">
    <citation type="submission" date="2017-05" db="EMBL/GenBank/DDBJ databases">
        <title>Improved OligoMM genomes.</title>
        <authorList>
            <person name="Garzetti D."/>
        </authorList>
    </citation>
    <scope>NUCLEOTIDE SEQUENCE [LARGE SCALE GENOMIC DNA]</scope>
    <source>
        <strain evidence="2">KB18</strain>
    </source>
</reference>
<proteinExistence type="predicted"/>
<dbReference type="EMBL" id="CP021422">
    <property type="protein sequence ID" value="ASB41116.1"/>
    <property type="molecule type" value="Genomic_DNA"/>
</dbReference>